<name>A0A1G4I156_TRYEQ</name>
<evidence type="ECO:0000259" key="2">
    <source>
        <dbReference type="Pfam" id="PF04424"/>
    </source>
</evidence>
<dbReference type="PANTHER" id="PTHR18063:SF6">
    <property type="entry name" value="UBIQUITIN CARBOXYL-TERMINAL HYDROLASE"/>
    <property type="match status" value="1"/>
</dbReference>
<dbReference type="SMR" id="A0A1G4I156"/>
<feature type="region of interest" description="Disordered" evidence="1">
    <location>
        <begin position="384"/>
        <end position="403"/>
    </location>
</feature>
<comment type="caution">
    <text evidence="3">The sequence shown here is derived from an EMBL/GenBank/DDBJ whole genome shotgun (WGS) entry which is preliminary data.</text>
</comment>
<feature type="domain" description="MINDY deubiquitinase" evidence="2">
    <location>
        <begin position="91"/>
        <end position="358"/>
    </location>
</feature>
<protein>
    <recommendedName>
        <fullName evidence="2">MINDY deubiquitinase domain-containing protein</fullName>
    </recommendedName>
</protein>
<accession>A0A1G4I156</accession>
<dbReference type="AlphaFoldDB" id="A0A1G4I156"/>
<evidence type="ECO:0000256" key="1">
    <source>
        <dbReference type="SAM" id="MobiDB-lite"/>
    </source>
</evidence>
<dbReference type="Proteomes" id="UP000195570">
    <property type="component" value="Unassembled WGS sequence"/>
</dbReference>
<gene>
    <name evidence="3" type="ORF">TEOVI_000562000</name>
</gene>
<dbReference type="Pfam" id="PF04424">
    <property type="entry name" value="MINDY_DUB"/>
    <property type="match status" value="1"/>
</dbReference>
<dbReference type="GO" id="GO:0071944">
    <property type="term" value="C:cell periphery"/>
    <property type="evidence" value="ECO:0007669"/>
    <property type="project" value="TreeGrafter"/>
</dbReference>
<dbReference type="GO" id="GO:0016807">
    <property type="term" value="F:cysteine-type carboxypeptidase activity"/>
    <property type="evidence" value="ECO:0007669"/>
    <property type="project" value="TreeGrafter"/>
</dbReference>
<sequence length="422" mass="46523">MECEFMCDDGVMRSLDITAEATSPFGCVYQQRLRTPRGEGATLGVSDEKLYVLLDEMHQSLIATGFTREEFAAGRLQTIPDAPIEVTPVDSHRVKHGIFCGRHVSIVTQDYNGPCPLLAVANALALAGRIQLCDGDCRRVEGVHVRHMLLNHATANDKPVAPRFTSAPTRVVDGVEVSTLAGMVKERLEEVRSYLAQENEGEKTMRRLYYGMNISPSFCGVDCFEAESDVMLFALSGLRVVHGWFIPAESPFAALREMSFNEVSVIATKSDSPLSDLAGEFLRSTQSQLTEAGLEMLRQDLCEGEVVVLFWNNHFSTVVKLNGRLLLLLSDETYADKSAVFFQTIEDAYGAATFTDGNGRDADGFLLAVQSLTGNDFSDEDINAAKSEIRNETDAEPSPQVVVDYLKRKRRSQRAAEKGKVD</sequence>
<dbReference type="RefSeq" id="XP_067076940.1">
    <property type="nucleotide sequence ID" value="XM_067220839.1"/>
</dbReference>
<evidence type="ECO:0000313" key="3">
    <source>
        <dbReference type="EMBL" id="SCU65328.1"/>
    </source>
</evidence>
<dbReference type="VEuPathDB" id="TriTrypDB:TEOVI_000562000"/>
<dbReference type="GeneID" id="92379560"/>
<reference evidence="3" key="1">
    <citation type="submission" date="2016-09" db="EMBL/GenBank/DDBJ databases">
        <authorList>
            <person name="Hebert L."/>
            <person name="Moumen B."/>
        </authorList>
    </citation>
    <scope>NUCLEOTIDE SEQUENCE [LARGE SCALE GENOMIC DNA]</scope>
    <source>
        <strain evidence="3">OVI</strain>
    </source>
</reference>
<dbReference type="InterPro" id="IPR007518">
    <property type="entry name" value="MINDY"/>
</dbReference>
<dbReference type="GO" id="GO:0004843">
    <property type="term" value="F:cysteine-type deubiquitinase activity"/>
    <property type="evidence" value="ECO:0007669"/>
    <property type="project" value="InterPro"/>
</dbReference>
<dbReference type="GO" id="GO:0005829">
    <property type="term" value="C:cytosol"/>
    <property type="evidence" value="ECO:0007669"/>
    <property type="project" value="TreeGrafter"/>
</dbReference>
<dbReference type="PANTHER" id="PTHR18063">
    <property type="entry name" value="NF-E2 INDUCIBLE PROTEIN"/>
    <property type="match status" value="1"/>
</dbReference>
<organism evidence="3 4">
    <name type="scientific">Trypanosoma equiperdum</name>
    <dbReference type="NCBI Taxonomy" id="5694"/>
    <lineage>
        <taxon>Eukaryota</taxon>
        <taxon>Discoba</taxon>
        <taxon>Euglenozoa</taxon>
        <taxon>Kinetoplastea</taxon>
        <taxon>Metakinetoplastina</taxon>
        <taxon>Trypanosomatida</taxon>
        <taxon>Trypanosomatidae</taxon>
        <taxon>Trypanosoma</taxon>
    </lineage>
</organism>
<keyword evidence="4" id="KW-1185">Reference proteome</keyword>
<dbReference type="EMBL" id="CZPT02000276">
    <property type="protein sequence ID" value="SCU65328.1"/>
    <property type="molecule type" value="Genomic_DNA"/>
</dbReference>
<proteinExistence type="predicted"/>
<evidence type="ECO:0000313" key="4">
    <source>
        <dbReference type="Proteomes" id="UP000195570"/>
    </source>
</evidence>
<dbReference type="InterPro" id="IPR033979">
    <property type="entry name" value="MINDY_domain"/>
</dbReference>
<dbReference type="GO" id="GO:1990380">
    <property type="term" value="F:K48-linked deubiquitinase activity"/>
    <property type="evidence" value="ECO:0007669"/>
    <property type="project" value="InterPro"/>
</dbReference>
<dbReference type="GO" id="GO:0071108">
    <property type="term" value="P:protein K48-linked deubiquitination"/>
    <property type="evidence" value="ECO:0007669"/>
    <property type="project" value="TreeGrafter"/>
</dbReference>